<dbReference type="SUPFAM" id="SSF56112">
    <property type="entry name" value="Protein kinase-like (PK-like)"/>
    <property type="match status" value="1"/>
</dbReference>
<dbReference type="SMART" id="SM00220">
    <property type="entry name" value="S_TKc"/>
    <property type="match status" value="1"/>
</dbReference>
<sequence length="639" mass="72920">MGRTIQFNPELPRRSSPLRVQNHDQTDNKSQSVKTWIKPCSVIFTDEGKDRLRDEIWGAINDSRDTKCAPGFAPIDQLRLVLSRENIQEALKEQKEDTYAPLGSSQIQTFFELLFGNEHALEKSNGRRTEPGTQSQYQTGLYKILAILLLISLPEAIIDFINEGLSDDDLPFDVDSSKPGRFLLQPKPKDSETSSRRAIRFMKASQRRSFYEQQWAIVVPVFHLDESGGIKGYLFHEKTILPFITEQACFRGAHGEILKVEIHTEHHNFETVDDAEDYYSESDADETTFINHLRAISYVPKYFAIKRISTNTEFTQEVRILKRLKHPHVINLFATYEYAGNFHLILPWAERNLAAYWEKEKPKPKKNLTTLLWMAKQCEGIAQGLAKLHRHATSTTSSIFNRTTNPAVAHAPHQAYGYGHHGDIKPMNLLWFPDSSSPPRNMGTIKISDFGEGGFSSTESSSHSTNSIGCTPSYRPPECDREEEQIEISDTYDTWTLGCLFLEFITWFIGGWKLLHEFEKLRNGPFFARNKEGVFYIKPAVISYFETLGQKAVEECSGDELAKFLTGFLKLVRTHMLVIENRGTNSEGHSRYGSNQIARGLSKLAEEFEEGIRRRSLVTKVLRQLRENVSRSKNHGDAG</sequence>
<feature type="compositionally biased region" description="Low complexity" evidence="1">
    <location>
        <begin position="455"/>
        <end position="469"/>
    </location>
</feature>
<evidence type="ECO:0000256" key="1">
    <source>
        <dbReference type="SAM" id="MobiDB-lite"/>
    </source>
</evidence>
<evidence type="ECO:0000259" key="2">
    <source>
        <dbReference type="PROSITE" id="PS50011"/>
    </source>
</evidence>
<dbReference type="InterPro" id="IPR000719">
    <property type="entry name" value="Prot_kinase_dom"/>
</dbReference>
<accession>A0AAN7H6E6</accession>
<dbReference type="PANTHER" id="PTHR24359">
    <property type="entry name" value="SERINE/THREONINE-PROTEIN KINASE SBK1"/>
    <property type="match status" value="1"/>
</dbReference>
<feature type="region of interest" description="Disordered" evidence="1">
    <location>
        <begin position="453"/>
        <end position="477"/>
    </location>
</feature>
<dbReference type="Gene3D" id="1.10.510.10">
    <property type="entry name" value="Transferase(Phosphotransferase) domain 1"/>
    <property type="match status" value="1"/>
</dbReference>
<keyword evidence="4" id="KW-1185">Reference proteome</keyword>
<dbReference type="InterPro" id="IPR011009">
    <property type="entry name" value="Kinase-like_dom_sf"/>
</dbReference>
<dbReference type="GO" id="GO:0004674">
    <property type="term" value="F:protein serine/threonine kinase activity"/>
    <property type="evidence" value="ECO:0007669"/>
    <property type="project" value="TreeGrafter"/>
</dbReference>
<feature type="domain" description="Protein kinase" evidence="2">
    <location>
        <begin position="243"/>
        <end position="592"/>
    </location>
</feature>
<protein>
    <submittedName>
        <fullName evidence="3">Kinase-like domain-containing protein</fullName>
    </submittedName>
</protein>
<dbReference type="GO" id="GO:0005524">
    <property type="term" value="F:ATP binding"/>
    <property type="evidence" value="ECO:0007669"/>
    <property type="project" value="InterPro"/>
</dbReference>
<organism evidence="3 4">
    <name type="scientific">Podospora fimiseda</name>
    <dbReference type="NCBI Taxonomy" id="252190"/>
    <lineage>
        <taxon>Eukaryota</taxon>
        <taxon>Fungi</taxon>
        <taxon>Dikarya</taxon>
        <taxon>Ascomycota</taxon>
        <taxon>Pezizomycotina</taxon>
        <taxon>Sordariomycetes</taxon>
        <taxon>Sordariomycetidae</taxon>
        <taxon>Sordariales</taxon>
        <taxon>Podosporaceae</taxon>
        <taxon>Podospora</taxon>
    </lineage>
</organism>
<gene>
    <name evidence="3" type="ORF">QBC38DRAFT_359043</name>
</gene>
<keyword evidence="3" id="KW-0808">Transferase</keyword>
<evidence type="ECO:0000313" key="4">
    <source>
        <dbReference type="Proteomes" id="UP001301958"/>
    </source>
</evidence>
<dbReference type="Gene3D" id="3.30.200.20">
    <property type="entry name" value="Phosphorylase Kinase, domain 1"/>
    <property type="match status" value="1"/>
</dbReference>
<reference evidence="3" key="2">
    <citation type="submission" date="2023-05" db="EMBL/GenBank/DDBJ databases">
        <authorList>
            <consortium name="Lawrence Berkeley National Laboratory"/>
            <person name="Steindorff A."/>
            <person name="Hensen N."/>
            <person name="Bonometti L."/>
            <person name="Westerberg I."/>
            <person name="Brannstrom I.O."/>
            <person name="Guillou S."/>
            <person name="Cros-Aarteil S."/>
            <person name="Calhoun S."/>
            <person name="Haridas S."/>
            <person name="Kuo A."/>
            <person name="Mondo S."/>
            <person name="Pangilinan J."/>
            <person name="Riley R."/>
            <person name="Labutti K."/>
            <person name="Andreopoulos B."/>
            <person name="Lipzen A."/>
            <person name="Chen C."/>
            <person name="Yanf M."/>
            <person name="Daum C."/>
            <person name="Ng V."/>
            <person name="Clum A."/>
            <person name="Ohm R."/>
            <person name="Martin F."/>
            <person name="Silar P."/>
            <person name="Natvig D."/>
            <person name="Lalanne C."/>
            <person name="Gautier V."/>
            <person name="Ament-Velasquez S.L."/>
            <person name="Kruys A."/>
            <person name="Hutchinson M.I."/>
            <person name="Powell A.J."/>
            <person name="Barry K."/>
            <person name="Miller A.N."/>
            <person name="Grigoriev I.V."/>
            <person name="Debuchy R."/>
            <person name="Gladieux P."/>
            <person name="Thoren M.H."/>
            <person name="Johannesson H."/>
        </authorList>
    </citation>
    <scope>NUCLEOTIDE SEQUENCE</scope>
    <source>
        <strain evidence="3">CBS 990.96</strain>
    </source>
</reference>
<reference evidence="3" key="1">
    <citation type="journal article" date="2023" name="Mol. Phylogenet. Evol.">
        <title>Genome-scale phylogeny and comparative genomics of the fungal order Sordariales.</title>
        <authorList>
            <person name="Hensen N."/>
            <person name="Bonometti L."/>
            <person name="Westerberg I."/>
            <person name="Brannstrom I.O."/>
            <person name="Guillou S."/>
            <person name="Cros-Aarteil S."/>
            <person name="Calhoun S."/>
            <person name="Haridas S."/>
            <person name="Kuo A."/>
            <person name="Mondo S."/>
            <person name="Pangilinan J."/>
            <person name="Riley R."/>
            <person name="LaButti K."/>
            <person name="Andreopoulos B."/>
            <person name="Lipzen A."/>
            <person name="Chen C."/>
            <person name="Yan M."/>
            <person name="Daum C."/>
            <person name="Ng V."/>
            <person name="Clum A."/>
            <person name="Steindorff A."/>
            <person name="Ohm R.A."/>
            <person name="Martin F."/>
            <person name="Silar P."/>
            <person name="Natvig D.O."/>
            <person name="Lalanne C."/>
            <person name="Gautier V."/>
            <person name="Ament-Velasquez S.L."/>
            <person name="Kruys A."/>
            <person name="Hutchinson M.I."/>
            <person name="Powell A.J."/>
            <person name="Barry K."/>
            <person name="Miller A.N."/>
            <person name="Grigoriev I.V."/>
            <person name="Debuchy R."/>
            <person name="Gladieux P."/>
            <person name="Hiltunen Thoren M."/>
            <person name="Johannesson H."/>
        </authorList>
    </citation>
    <scope>NUCLEOTIDE SEQUENCE</scope>
    <source>
        <strain evidence="3">CBS 990.96</strain>
    </source>
</reference>
<dbReference type="AlphaFoldDB" id="A0AAN7H6E6"/>
<comment type="caution">
    <text evidence="3">The sequence shown here is derived from an EMBL/GenBank/DDBJ whole genome shotgun (WGS) entry which is preliminary data.</text>
</comment>
<evidence type="ECO:0000313" key="3">
    <source>
        <dbReference type="EMBL" id="KAK4229594.1"/>
    </source>
</evidence>
<dbReference type="PROSITE" id="PS50011">
    <property type="entry name" value="PROTEIN_KINASE_DOM"/>
    <property type="match status" value="1"/>
</dbReference>
<feature type="region of interest" description="Disordered" evidence="1">
    <location>
        <begin position="1"/>
        <end position="31"/>
    </location>
</feature>
<dbReference type="EMBL" id="MU865306">
    <property type="protein sequence ID" value="KAK4229594.1"/>
    <property type="molecule type" value="Genomic_DNA"/>
</dbReference>
<name>A0AAN7H6E6_9PEZI</name>
<dbReference type="Proteomes" id="UP001301958">
    <property type="component" value="Unassembled WGS sequence"/>
</dbReference>
<dbReference type="PANTHER" id="PTHR24359:SF37">
    <property type="entry name" value="PROTEIN KINASE DOMAIN-CONTAINING PROTEIN"/>
    <property type="match status" value="1"/>
</dbReference>
<keyword evidence="3" id="KW-0418">Kinase</keyword>
<dbReference type="Pfam" id="PF00069">
    <property type="entry name" value="Pkinase"/>
    <property type="match status" value="1"/>
</dbReference>
<proteinExistence type="predicted"/>